<proteinExistence type="predicted"/>
<comment type="caution">
    <text evidence="3">The sequence shown here is derived from an EMBL/GenBank/DDBJ whole genome shotgun (WGS) entry which is preliminary data.</text>
</comment>
<dbReference type="InterPro" id="IPR005151">
    <property type="entry name" value="Tail-specific_protease"/>
</dbReference>
<protein>
    <submittedName>
        <fullName evidence="3">S41 family peptidase</fullName>
    </submittedName>
</protein>
<accession>A0ABS8MIB2</accession>
<dbReference type="Pfam" id="PF03572">
    <property type="entry name" value="Peptidase_S41"/>
    <property type="match status" value="1"/>
</dbReference>
<dbReference type="InterPro" id="IPR029045">
    <property type="entry name" value="ClpP/crotonase-like_dom_sf"/>
</dbReference>
<keyword evidence="4" id="KW-1185">Reference proteome</keyword>
<reference evidence="3" key="1">
    <citation type="submission" date="2021-11" db="EMBL/GenBank/DDBJ databases">
        <title>Description of novel Flavobacterium species.</title>
        <authorList>
            <person name="Saticioglu I.B."/>
            <person name="Ay H."/>
            <person name="Altun S."/>
            <person name="Duman M."/>
        </authorList>
    </citation>
    <scope>NUCLEOTIDE SEQUENCE</scope>
    <source>
        <strain evidence="3">F-30</strain>
    </source>
</reference>
<dbReference type="Proteomes" id="UP001430679">
    <property type="component" value="Unassembled WGS sequence"/>
</dbReference>
<evidence type="ECO:0000313" key="4">
    <source>
        <dbReference type="Proteomes" id="UP001430679"/>
    </source>
</evidence>
<organism evidence="3 4">
    <name type="scientific">Flavobacterium piscisymbiosum</name>
    <dbReference type="NCBI Taxonomy" id="2893753"/>
    <lineage>
        <taxon>Bacteria</taxon>
        <taxon>Pseudomonadati</taxon>
        <taxon>Bacteroidota</taxon>
        <taxon>Flavobacteriia</taxon>
        <taxon>Flavobacteriales</taxon>
        <taxon>Flavobacteriaceae</taxon>
        <taxon>Flavobacterium</taxon>
    </lineage>
</organism>
<dbReference type="EMBL" id="JAJJMM010000001">
    <property type="protein sequence ID" value="MCC9065232.1"/>
    <property type="molecule type" value="Genomic_DNA"/>
</dbReference>
<keyword evidence="1" id="KW-0732">Signal</keyword>
<sequence>MNLKKTVIFLFLIISFNTFAQKCSCQDNFAWLKQTFEENDAGFQFVIDKKGLKEYQNHNEIFSKKIKNIKDANDCQKALSEWLLFFRKSHLSLVVNQDQQKKEAAKPNTAANDKWEKMEIPETELKNNLAKNSLPGFEGIWVSEPYTIGVVKKDNQYVGYILDAKGTKWKQYQVKFKITENLDKTHTAIYYLGDYSSRKFDDIQFIGNNFLKIGFVSLKRVFPNIQENNPEISDYIESITTQEPFIKAISPKTVLLRIPSFNYSNKKAIDSILAANHNLITSRENLIIDLRDNGGGSDSSFENIIPYLYSNPIRNIGVQFLSTKLNNKRMEDFMADPEWSDKDKEWARKGLEKLNAHLGQFVNLEENAVEETKLDKVLTNPKNIGIIIHENNASTTEQFLLAAKQSKKVKLFGTTTEGVLDISNMYFIDSPCKDLKLGYSLSKSFRIPGMQIDDKGIQPDYYLDKTIPEYNWVRFTEQILNAN</sequence>
<dbReference type="Gene3D" id="3.90.226.10">
    <property type="entry name" value="2-enoyl-CoA Hydratase, Chain A, domain 1"/>
    <property type="match status" value="1"/>
</dbReference>
<dbReference type="RefSeq" id="WP_230038815.1">
    <property type="nucleotide sequence ID" value="NZ_JAJJMM010000001.1"/>
</dbReference>
<evidence type="ECO:0000259" key="2">
    <source>
        <dbReference type="Pfam" id="PF03572"/>
    </source>
</evidence>
<feature type="domain" description="Tail specific protease" evidence="2">
    <location>
        <begin position="254"/>
        <end position="462"/>
    </location>
</feature>
<feature type="chain" id="PRO_5046899161" evidence="1">
    <location>
        <begin position="21"/>
        <end position="483"/>
    </location>
</feature>
<evidence type="ECO:0000313" key="3">
    <source>
        <dbReference type="EMBL" id="MCC9065232.1"/>
    </source>
</evidence>
<feature type="signal peptide" evidence="1">
    <location>
        <begin position="1"/>
        <end position="20"/>
    </location>
</feature>
<gene>
    <name evidence="3" type="ORF">LNP81_19685</name>
</gene>
<name>A0ABS8MIB2_9FLAO</name>
<evidence type="ECO:0000256" key="1">
    <source>
        <dbReference type="SAM" id="SignalP"/>
    </source>
</evidence>
<dbReference type="SUPFAM" id="SSF52096">
    <property type="entry name" value="ClpP/crotonase"/>
    <property type="match status" value="1"/>
</dbReference>